<protein>
    <submittedName>
        <fullName evidence="1">Uncharacterized protein</fullName>
    </submittedName>
</protein>
<comment type="caution">
    <text evidence="1">The sequence shown here is derived from an EMBL/GenBank/DDBJ whole genome shotgun (WGS) entry which is preliminary data.</text>
</comment>
<gene>
    <name evidence="2" type="ORF">Dpo_3c03460</name>
    <name evidence="1" type="ORF">Dpo_8c01860</name>
</gene>
<dbReference type="EMBL" id="APJX01000003">
    <property type="protein sequence ID" value="EMS80202.1"/>
    <property type="molecule type" value="Genomic_DNA"/>
</dbReference>
<dbReference type="Proteomes" id="UP000014216">
    <property type="component" value="Unassembled WGS sequence"/>
</dbReference>
<accession>S0FZ69</accession>
<dbReference type="AlphaFoldDB" id="S0FZ69"/>
<name>S0FZ69_9BACT</name>
<evidence type="ECO:0000313" key="3">
    <source>
        <dbReference type="Proteomes" id="UP000014216"/>
    </source>
</evidence>
<evidence type="ECO:0000313" key="2">
    <source>
        <dbReference type="EMBL" id="EMS80202.1"/>
    </source>
</evidence>
<proteinExistence type="predicted"/>
<reference evidence="1 3" key="1">
    <citation type="journal article" date="2013" name="Genome Announc.">
        <title>Draft Genome Sequence of Desulfotignum phosphitoxidans DSM 13687 Strain FiPS-3.</title>
        <authorList>
            <person name="Poehlein A."/>
            <person name="Daniel R."/>
            <person name="Simeonova D.D."/>
        </authorList>
    </citation>
    <scope>NUCLEOTIDE SEQUENCE [LARGE SCALE GENOMIC DNA]</scope>
    <source>
        <strain evidence="1 3">DSM 13687</strain>
    </source>
</reference>
<evidence type="ECO:0000313" key="1">
    <source>
        <dbReference type="EMBL" id="EMS78519.1"/>
    </source>
</evidence>
<keyword evidence="3" id="KW-1185">Reference proteome</keyword>
<dbReference type="EMBL" id="APJX01000008">
    <property type="protein sequence ID" value="EMS78519.1"/>
    <property type="molecule type" value="Genomic_DNA"/>
</dbReference>
<organism evidence="1 3">
    <name type="scientific">Desulfotignum phosphitoxidans DSM 13687</name>
    <dbReference type="NCBI Taxonomy" id="1286635"/>
    <lineage>
        <taxon>Bacteria</taxon>
        <taxon>Pseudomonadati</taxon>
        <taxon>Thermodesulfobacteriota</taxon>
        <taxon>Desulfobacteria</taxon>
        <taxon>Desulfobacterales</taxon>
        <taxon>Desulfobacteraceae</taxon>
        <taxon>Desulfotignum</taxon>
    </lineage>
</organism>
<sequence length="35" mass="4193">MPESNEFLEGIQEDLKQIVQPFQRDLNQKQKKADF</sequence>